<sequence length="75" mass="8636">MPLTFYKLTIIYAGLRMSLRGVEEIMKEHLSLPFAVWSLFFCHYVRRSDETLISTSPHNTHTPALRATEDSHSPS</sequence>
<dbReference type="AlphaFoldDB" id="A0A8J5P2A9"/>
<accession>A0A8J5P2A9</accession>
<evidence type="ECO:0000313" key="3">
    <source>
        <dbReference type="Proteomes" id="UP000694050"/>
    </source>
</evidence>
<reference evidence="2" key="1">
    <citation type="submission" date="2021-04" db="EMBL/GenBank/DDBJ databases">
        <title>First draft genome resource for Brassicaceae pathogens Fusarium oxysporum f. sp. raphani and Fusarium oxysporum f. sp. rapae.</title>
        <authorList>
            <person name="Asai S."/>
        </authorList>
    </citation>
    <scope>NUCLEOTIDE SEQUENCE</scope>
    <source>
        <strain evidence="2">Tf1208</strain>
    </source>
</reference>
<proteinExistence type="predicted"/>
<name>A0A8J5P2A9_FUSOX</name>
<protein>
    <submittedName>
        <fullName evidence="2">Uncharacterized protein</fullName>
    </submittedName>
</protein>
<evidence type="ECO:0000256" key="1">
    <source>
        <dbReference type="SAM" id="MobiDB-lite"/>
    </source>
</evidence>
<gene>
    <name evidence="2" type="ORF">Forpe1208_v004039</name>
</gene>
<evidence type="ECO:0000313" key="2">
    <source>
        <dbReference type="EMBL" id="KAG7417070.1"/>
    </source>
</evidence>
<feature type="region of interest" description="Disordered" evidence="1">
    <location>
        <begin position="55"/>
        <end position="75"/>
    </location>
</feature>
<dbReference type="Proteomes" id="UP000694050">
    <property type="component" value="Unassembled WGS sequence"/>
</dbReference>
<dbReference type="EMBL" id="JAELUQ010000003">
    <property type="protein sequence ID" value="KAG7417070.1"/>
    <property type="molecule type" value="Genomic_DNA"/>
</dbReference>
<organism evidence="2 3">
    <name type="scientific">Fusarium oxysporum f. sp. rapae</name>
    <dbReference type="NCBI Taxonomy" id="485398"/>
    <lineage>
        <taxon>Eukaryota</taxon>
        <taxon>Fungi</taxon>
        <taxon>Dikarya</taxon>
        <taxon>Ascomycota</taxon>
        <taxon>Pezizomycotina</taxon>
        <taxon>Sordariomycetes</taxon>
        <taxon>Hypocreomycetidae</taxon>
        <taxon>Hypocreales</taxon>
        <taxon>Nectriaceae</taxon>
        <taxon>Fusarium</taxon>
        <taxon>Fusarium oxysporum species complex</taxon>
    </lineage>
</organism>
<comment type="caution">
    <text evidence="2">The sequence shown here is derived from an EMBL/GenBank/DDBJ whole genome shotgun (WGS) entry which is preliminary data.</text>
</comment>